<evidence type="ECO:0000313" key="2">
    <source>
        <dbReference type="EMBL" id="KFX07269.1"/>
    </source>
</evidence>
<gene>
    <name evidence="2" type="ORF">KP22_04045</name>
</gene>
<reference evidence="2 3" key="1">
    <citation type="submission" date="2014-08" db="EMBL/GenBank/DDBJ databases">
        <title>Genome sequences of NCPPB Pectobacterium isolates.</title>
        <authorList>
            <person name="Glover R.H."/>
            <person name="Sapp M."/>
            <person name="Elphinstone J."/>
        </authorList>
    </citation>
    <scope>NUCLEOTIDE SEQUENCE [LARGE SCALE GENOMIC DNA]</scope>
    <source>
        <strain evidence="2 3">NCPPB 2795</strain>
    </source>
</reference>
<protein>
    <submittedName>
        <fullName evidence="2">Uncharacterized protein</fullName>
    </submittedName>
</protein>
<feature type="transmembrane region" description="Helical" evidence="1">
    <location>
        <begin position="43"/>
        <end position="64"/>
    </location>
</feature>
<dbReference type="EMBL" id="JQHM01000001">
    <property type="protein sequence ID" value="KFX07269.1"/>
    <property type="molecule type" value="Genomic_DNA"/>
</dbReference>
<name>A0A093S370_9GAMM</name>
<keyword evidence="1" id="KW-1133">Transmembrane helix</keyword>
<evidence type="ECO:0000256" key="1">
    <source>
        <dbReference type="SAM" id="Phobius"/>
    </source>
</evidence>
<feature type="transmembrane region" description="Helical" evidence="1">
    <location>
        <begin position="76"/>
        <end position="98"/>
    </location>
</feature>
<dbReference type="RefSeq" id="WP_039322548.1">
    <property type="nucleotide sequence ID" value="NZ_JQHM01000001.1"/>
</dbReference>
<dbReference type="AlphaFoldDB" id="A0A093S370"/>
<keyword evidence="1" id="KW-0472">Membrane</keyword>
<keyword evidence="1" id="KW-0812">Transmembrane</keyword>
<feature type="transmembrane region" description="Helical" evidence="1">
    <location>
        <begin position="12"/>
        <end position="31"/>
    </location>
</feature>
<comment type="caution">
    <text evidence="2">The sequence shown here is derived from an EMBL/GenBank/DDBJ whole genome shotgun (WGS) entry which is preliminary data.</text>
</comment>
<accession>A0A093S370</accession>
<feature type="transmembrane region" description="Helical" evidence="1">
    <location>
        <begin position="110"/>
        <end position="131"/>
    </location>
</feature>
<organism evidence="2 3">
    <name type="scientific">Pectobacterium betavasculorum</name>
    <dbReference type="NCBI Taxonomy" id="55207"/>
    <lineage>
        <taxon>Bacteria</taxon>
        <taxon>Pseudomonadati</taxon>
        <taxon>Pseudomonadota</taxon>
        <taxon>Gammaproteobacteria</taxon>
        <taxon>Enterobacterales</taxon>
        <taxon>Pectobacteriaceae</taxon>
        <taxon>Pectobacterium</taxon>
    </lineage>
</organism>
<dbReference type="Proteomes" id="UP000032874">
    <property type="component" value="Unassembled WGS sequence"/>
</dbReference>
<dbReference type="STRING" id="55207.KP22_04045"/>
<evidence type="ECO:0000313" key="3">
    <source>
        <dbReference type="Proteomes" id="UP000032874"/>
    </source>
</evidence>
<sequence>MSVTKPKPWKFWLAALGTIMWFILLQSLQFLNEDNYLSIKNIAFGYSMGFITAFSAFIFWDIINGGFDRLLSNDRGIFRITTCFTLIVLFLLGLLGFINGIFNSMPWQYFLSFAVAGIIVNQCLIPIINYADKK</sequence>
<proteinExistence type="predicted"/>